<evidence type="ECO:0000313" key="9">
    <source>
        <dbReference type="Proteomes" id="UP000609849"/>
    </source>
</evidence>
<dbReference type="EMBL" id="JACRWE010000003">
    <property type="protein sequence ID" value="MBC5996472.1"/>
    <property type="molecule type" value="Genomic_DNA"/>
</dbReference>
<gene>
    <name evidence="8" type="ORF">H8923_06830</name>
</gene>
<evidence type="ECO:0000256" key="1">
    <source>
        <dbReference type="ARBA" id="ARBA00004651"/>
    </source>
</evidence>
<evidence type="ECO:0000256" key="5">
    <source>
        <dbReference type="ARBA" id="ARBA00023136"/>
    </source>
</evidence>
<evidence type="ECO:0000313" key="8">
    <source>
        <dbReference type="EMBL" id="MBC5996472.1"/>
    </source>
</evidence>
<dbReference type="SUPFAM" id="SSF109755">
    <property type="entry name" value="PhoU-like"/>
    <property type="match status" value="1"/>
</dbReference>
<evidence type="ECO:0000256" key="6">
    <source>
        <dbReference type="SAM" id="Phobius"/>
    </source>
</evidence>
<evidence type="ECO:0000256" key="3">
    <source>
        <dbReference type="ARBA" id="ARBA00022692"/>
    </source>
</evidence>
<feature type="domain" description="PhoU" evidence="7">
    <location>
        <begin position="341"/>
        <end position="427"/>
    </location>
</feature>
<dbReference type="NCBIfam" id="NF037997">
    <property type="entry name" value="Na_Pi_symport"/>
    <property type="match status" value="1"/>
</dbReference>
<accession>A0ABR7JNY5</accession>
<keyword evidence="3 6" id="KW-0812">Transmembrane</keyword>
<feature type="transmembrane region" description="Helical" evidence="6">
    <location>
        <begin position="277"/>
        <end position="295"/>
    </location>
</feature>
<dbReference type="InterPro" id="IPR003841">
    <property type="entry name" value="Na/Pi_transpt"/>
</dbReference>
<dbReference type="Proteomes" id="UP000609849">
    <property type="component" value="Unassembled WGS sequence"/>
</dbReference>
<dbReference type="PANTHER" id="PTHR10010:SF46">
    <property type="entry name" value="SODIUM-DEPENDENT PHOSPHATE TRANSPORT PROTEIN 2B"/>
    <property type="match status" value="1"/>
</dbReference>
<comment type="caution">
    <text evidence="8">The sequence shown here is derived from an EMBL/GenBank/DDBJ whole genome shotgun (WGS) entry which is preliminary data.</text>
</comment>
<proteinExistence type="predicted"/>
<dbReference type="InterPro" id="IPR004633">
    <property type="entry name" value="NaPi_cotrn-rel/YqeW-like"/>
</dbReference>
<dbReference type="RefSeq" id="WP_153925930.1">
    <property type="nucleotide sequence ID" value="NZ_JACRWE010000003.1"/>
</dbReference>
<dbReference type="Gene3D" id="1.20.58.220">
    <property type="entry name" value="Phosphate transport system protein phou homolog 2, domain 2"/>
    <property type="match status" value="1"/>
</dbReference>
<feature type="transmembrane region" description="Helical" evidence="6">
    <location>
        <begin position="64"/>
        <end position="87"/>
    </location>
</feature>
<feature type="domain" description="PhoU" evidence="7">
    <location>
        <begin position="446"/>
        <end position="530"/>
    </location>
</feature>
<dbReference type="NCBIfam" id="TIGR00704">
    <property type="entry name" value="NaPi_cotrn_rel"/>
    <property type="match status" value="1"/>
</dbReference>
<dbReference type="InterPro" id="IPR038078">
    <property type="entry name" value="PhoU-like_sf"/>
</dbReference>
<feature type="transmembrane region" description="Helical" evidence="6">
    <location>
        <begin position="238"/>
        <end position="257"/>
    </location>
</feature>
<dbReference type="PANTHER" id="PTHR10010">
    <property type="entry name" value="SOLUTE CARRIER FAMILY 34 SODIUM PHOSPHATE , MEMBER 2-RELATED"/>
    <property type="match status" value="1"/>
</dbReference>
<protein>
    <submittedName>
        <fullName evidence="8">Na/Pi cotransporter family protein</fullName>
    </submittedName>
</protein>
<feature type="transmembrane region" description="Helical" evidence="6">
    <location>
        <begin position="99"/>
        <end position="121"/>
    </location>
</feature>
<evidence type="ECO:0000256" key="4">
    <source>
        <dbReference type="ARBA" id="ARBA00022989"/>
    </source>
</evidence>
<evidence type="ECO:0000259" key="7">
    <source>
        <dbReference type="Pfam" id="PF01895"/>
    </source>
</evidence>
<keyword evidence="2" id="KW-1003">Cell membrane</keyword>
<keyword evidence="5 6" id="KW-0472">Membrane</keyword>
<reference evidence="8 9" key="1">
    <citation type="submission" date="2020-08" db="EMBL/GenBank/DDBJ databases">
        <authorList>
            <person name="Liu C."/>
            <person name="Sun Q."/>
        </authorList>
    </citation>
    <scope>NUCLEOTIDE SEQUENCE [LARGE SCALE GENOMIC DNA]</scope>
    <source>
        <strain evidence="8 9">NSJ-18</strain>
    </source>
</reference>
<name>A0ABR7JNY5_9FIRM</name>
<comment type="subcellular location">
    <subcellularLocation>
        <location evidence="1">Cell membrane</location>
        <topology evidence="1">Multi-pass membrane protein</topology>
    </subcellularLocation>
</comment>
<feature type="transmembrane region" description="Helical" evidence="6">
    <location>
        <begin position="203"/>
        <end position="226"/>
    </location>
</feature>
<keyword evidence="4 6" id="KW-1133">Transmembrane helix</keyword>
<dbReference type="InterPro" id="IPR026022">
    <property type="entry name" value="PhoU_dom"/>
</dbReference>
<organism evidence="8 9">
    <name type="scientific">Romboutsia faecis</name>
    <dbReference type="NCBI Taxonomy" id="2764597"/>
    <lineage>
        <taxon>Bacteria</taxon>
        <taxon>Bacillati</taxon>
        <taxon>Bacillota</taxon>
        <taxon>Clostridia</taxon>
        <taxon>Peptostreptococcales</taxon>
        <taxon>Peptostreptococcaceae</taxon>
        <taxon>Romboutsia</taxon>
    </lineage>
</organism>
<evidence type="ECO:0000256" key="2">
    <source>
        <dbReference type="ARBA" id="ARBA00022475"/>
    </source>
</evidence>
<feature type="transmembrane region" description="Helical" evidence="6">
    <location>
        <begin position="6"/>
        <end position="25"/>
    </location>
</feature>
<dbReference type="Pfam" id="PF02690">
    <property type="entry name" value="Na_Pi_cotrans"/>
    <property type="match status" value="1"/>
</dbReference>
<feature type="transmembrane region" description="Helical" evidence="6">
    <location>
        <begin position="37"/>
        <end position="58"/>
    </location>
</feature>
<keyword evidence="9" id="KW-1185">Reference proteome</keyword>
<feature type="transmembrane region" description="Helical" evidence="6">
    <location>
        <begin position="133"/>
        <end position="151"/>
    </location>
</feature>
<dbReference type="Pfam" id="PF01895">
    <property type="entry name" value="PhoU"/>
    <property type="match status" value="2"/>
</dbReference>
<feature type="transmembrane region" description="Helical" evidence="6">
    <location>
        <begin position="172"/>
        <end position="197"/>
    </location>
</feature>
<sequence length="533" mass="57795">MSIAISILGGLGLFLYGMNIMAQGLQNSAGDRLKRIIELLTSNVVMGVLVGTVVTAIIQSSSATTVMVVGFVNAGIMTLNQAIGVIMGANIGTTVTAQLVSFNLEGLAPIALGIGIILYLFSSKTSVKNIAQILLGFGILFTGMEFMKDAVKPLAEYKGFTDALIGFGHRPILGLLLGFAITGIVQSSSASMGMLIALATQGLIPLSSALPILYGDNIGTCVTSLLSSIGASRNAKRAAIMHLLFNLIGSILFLLVLNRPITYIVTQIDPTDAARQIANAHTLFNLINVAILLPFSKYIVKLAIKLVPDNNDENDDKATKYLDERMLETPSIALGNTIKEISRMGNIAKKCLSSSMDGFINKSEKSAKIAFETEETINTLQKSILNYLLNLSKTSLPENLVESVDVLFNTVNDIERIGDHSENIAELATTAIEKDLDLSSEGVAEVKEMYKMVIQNYEGALKLINEKDHVLARQILEREEEVNRIEKSIRINHIYRLNNEKCSIDSGILYIDLISNLERVSDHCANIAKRSIN</sequence>